<evidence type="ECO:0000256" key="6">
    <source>
        <dbReference type="SAM" id="Phobius"/>
    </source>
</evidence>
<protein>
    <submittedName>
        <fullName evidence="7">Oidioi.mRNA.OKI2018_I69.chr1.g1986.t1.cds</fullName>
    </submittedName>
</protein>
<evidence type="ECO:0000256" key="5">
    <source>
        <dbReference type="ARBA" id="ARBA00023136"/>
    </source>
</evidence>
<sequence length="284" mass="33393">MSAESFLDQADEAAGGFLTKSRKYLPIAARACLMASTLEDSWRYIREFTTYKTYFSNLWMTEELEQDWLMANLFIWPLCFKLLPGLLMVTNLLDKKVQQRFCLYMVFMSFYNVLALKGYPGGVNFNLWQCQQMSKLLTAIILVYAEACEESKNLFAGLPQLGQKFTKQSYMSLIGRLLFGFLFFSKIHFIFSHWRFLLDWVVNLPCVIMIVLGFKTRFFACGYVATLLFDNFYYHRFWDYWDQPFAYEHVAYEFFANLTLIGVCLQWILYGPGGLSLDKQMKKE</sequence>
<evidence type="ECO:0000256" key="2">
    <source>
        <dbReference type="ARBA" id="ARBA00006945"/>
    </source>
</evidence>
<feature type="transmembrane region" description="Helical" evidence="6">
    <location>
        <begin position="250"/>
        <end position="270"/>
    </location>
</feature>
<evidence type="ECO:0000256" key="4">
    <source>
        <dbReference type="ARBA" id="ARBA00022989"/>
    </source>
</evidence>
<evidence type="ECO:0000313" key="8">
    <source>
        <dbReference type="Proteomes" id="UP001158576"/>
    </source>
</evidence>
<dbReference type="Pfam" id="PF02077">
    <property type="entry name" value="SURF4"/>
    <property type="match status" value="1"/>
</dbReference>
<keyword evidence="4 6" id="KW-1133">Transmembrane helix</keyword>
<accession>A0ABN7SWL8</accession>
<dbReference type="EMBL" id="OU015566">
    <property type="protein sequence ID" value="CAG5105280.1"/>
    <property type="molecule type" value="Genomic_DNA"/>
</dbReference>
<proteinExistence type="inferred from homology"/>
<name>A0ABN7SWL8_OIKDI</name>
<feature type="transmembrane region" description="Helical" evidence="6">
    <location>
        <begin position="200"/>
        <end position="229"/>
    </location>
</feature>
<organism evidence="7 8">
    <name type="scientific">Oikopleura dioica</name>
    <name type="common">Tunicate</name>
    <dbReference type="NCBI Taxonomy" id="34765"/>
    <lineage>
        <taxon>Eukaryota</taxon>
        <taxon>Metazoa</taxon>
        <taxon>Chordata</taxon>
        <taxon>Tunicata</taxon>
        <taxon>Appendicularia</taxon>
        <taxon>Copelata</taxon>
        <taxon>Oikopleuridae</taxon>
        <taxon>Oikopleura</taxon>
    </lineage>
</organism>
<keyword evidence="8" id="KW-1185">Reference proteome</keyword>
<reference evidence="7 8" key="1">
    <citation type="submission" date="2021-04" db="EMBL/GenBank/DDBJ databases">
        <authorList>
            <person name="Bliznina A."/>
        </authorList>
    </citation>
    <scope>NUCLEOTIDE SEQUENCE [LARGE SCALE GENOMIC DNA]</scope>
</reference>
<keyword evidence="3 6" id="KW-0812">Transmembrane</keyword>
<keyword evidence="5 6" id="KW-0472">Membrane</keyword>
<evidence type="ECO:0000256" key="1">
    <source>
        <dbReference type="ARBA" id="ARBA00004141"/>
    </source>
</evidence>
<comment type="subcellular location">
    <subcellularLocation>
        <location evidence="1">Membrane</location>
        <topology evidence="1">Multi-pass membrane protein</topology>
    </subcellularLocation>
</comment>
<gene>
    <name evidence="7" type="ORF">OKIOD_LOCUS10751</name>
</gene>
<comment type="similarity">
    <text evidence="2">Belongs to the SURF4 family.</text>
</comment>
<evidence type="ECO:0000313" key="7">
    <source>
        <dbReference type="EMBL" id="CAG5105280.1"/>
    </source>
</evidence>
<dbReference type="InterPro" id="IPR002995">
    <property type="entry name" value="Surf4"/>
</dbReference>
<feature type="transmembrane region" description="Helical" evidence="6">
    <location>
        <begin position="101"/>
        <end position="119"/>
    </location>
</feature>
<feature type="transmembrane region" description="Helical" evidence="6">
    <location>
        <begin position="68"/>
        <end position="89"/>
    </location>
</feature>
<dbReference type="Proteomes" id="UP001158576">
    <property type="component" value="Chromosome 1"/>
</dbReference>
<feature type="transmembrane region" description="Helical" evidence="6">
    <location>
        <begin position="173"/>
        <end position="194"/>
    </location>
</feature>
<evidence type="ECO:0000256" key="3">
    <source>
        <dbReference type="ARBA" id="ARBA00022692"/>
    </source>
</evidence>